<accession>A0A0L8FPX2</accession>
<dbReference type="AlphaFoldDB" id="A0A0L8FPX2"/>
<gene>
    <name evidence="1" type="ORF">OCBIM_22011622mg</name>
</gene>
<sequence length="55" mass="6496">MRETKEGKESELNSFVQKRGHSFPSCNRLKIFCSNRFIFKWQSLVVEFGMMTCTT</sequence>
<proteinExistence type="predicted"/>
<name>A0A0L8FPX2_OCTBM</name>
<protein>
    <submittedName>
        <fullName evidence="1">Uncharacterized protein</fullName>
    </submittedName>
</protein>
<dbReference type="EMBL" id="KQ427818">
    <property type="protein sequence ID" value="KOF66688.1"/>
    <property type="molecule type" value="Genomic_DNA"/>
</dbReference>
<organism evidence="1">
    <name type="scientific">Octopus bimaculoides</name>
    <name type="common">California two-spotted octopus</name>
    <dbReference type="NCBI Taxonomy" id="37653"/>
    <lineage>
        <taxon>Eukaryota</taxon>
        <taxon>Metazoa</taxon>
        <taxon>Spiralia</taxon>
        <taxon>Lophotrochozoa</taxon>
        <taxon>Mollusca</taxon>
        <taxon>Cephalopoda</taxon>
        <taxon>Coleoidea</taxon>
        <taxon>Octopodiformes</taxon>
        <taxon>Octopoda</taxon>
        <taxon>Incirrata</taxon>
        <taxon>Octopodidae</taxon>
        <taxon>Octopus</taxon>
    </lineage>
</organism>
<reference evidence="1" key="1">
    <citation type="submission" date="2015-07" db="EMBL/GenBank/DDBJ databases">
        <title>MeaNS - Measles Nucleotide Surveillance Program.</title>
        <authorList>
            <person name="Tran T."/>
            <person name="Druce J."/>
        </authorList>
    </citation>
    <scope>NUCLEOTIDE SEQUENCE</scope>
    <source>
        <strain evidence="1">UCB-OBI-ISO-001</strain>
        <tissue evidence="1">Gonad</tissue>
    </source>
</reference>
<evidence type="ECO:0000313" key="1">
    <source>
        <dbReference type="EMBL" id="KOF66688.1"/>
    </source>
</evidence>